<keyword evidence="4 5" id="KW-0472">Membrane</keyword>
<comment type="caution">
    <text evidence="7">The sequence shown here is derived from an EMBL/GenBank/DDBJ whole genome shotgun (WGS) entry which is preliminary data.</text>
</comment>
<feature type="domain" description="Yip1" evidence="6">
    <location>
        <begin position="42"/>
        <end position="205"/>
    </location>
</feature>
<dbReference type="EMBL" id="JAKGTH010000009">
    <property type="protein sequence ID" value="MCF4101912.1"/>
    <property type="molecule type" value="Genomic_DNA"/>
</dbReference>
<proteinExistence type="predicted"/>
<evidence type="ECO:0000259" key="6">
    <source>
        <dbReference type="Pfam" id="PF04893"/>
    </source>
</evidence>
<keyword evidence="2 5" id="KW-0812">Transmembrane</keyword>
<evidence type="ECO:0000313" key="7">
    <source>
        <dbReference type="EMBL" id="MCF4101912.1"/>
    </source>
</evidence>
<feature type="transmembrane region" description="Helical" evidence="5">
    <location>
        <begin position="40"/>
        <end position="57"/>
    </location>
</feature>
<organism evidence="7 8">
    <name type="scientific">Gillisia lutea</name>
    <dbReference type="NCBI Taxonomy" id="2909668"/>
    <lineage>
        <taxon>Bacteria</taxon>
        <taxon>Pseudomonadati</taxon>
        <taxon>Bacteroidota</taxon>
        <taxon>Flavobacteriia</taxon>
        <taxon>Flavobacteriales</taxon>
        <taxon>Flavobacteriaceae</taxon>
        <taxon>Gillisia</taxon>
    </lineage>
</organism>
<accession>A0ABS9EGC2</accession>
<evidence type="ECO:0000256" key="1">
    <source>
        <dbReference type="ARBA" id="ARBA00004141"/>
    </source>
</evidence>
<feature type="transmembrane region" description="Helical" evidence="5">
    <location>
        <begin position="113"/>
        <end position="136"/>
    </location>
</feature>
<feature type="transmembrane region" description="Helical" evidence="5">
    <location>
        <begin position="156"/>
        <end position="177"/>
    </location>
</feature>
<evidence type="ECO:0000256" key="3">
    <source>
        <dbReference type="ARBA" id="ARBA00022989"/>
    </source>
</evidence>
<keyword evidence="3 5" id="KW-1133">Transmembrane helix</keyword>
<evidence type="ECO:0000256" key="5">
    <source>
        <dbReference type="SAM" id="Phobius"/>
    </source>
</evidence>
<gene>
    <name evidence="7" type="ORF">L1I30_09555</name>
</gene>
<name>A0ABS9EGC2_9FLAO</name>
<dbReference type="Pfam" id="PF04893">
    <property type="entry name" value="Yip1"/>
    <property type="match status" value="1"/>
</dbReference>
<evidence type="ECO:0000313" key="8">
    <source>
        <dbReference type="Proteomes" id="UP001179363"/>
    </source>
</evidence>
<protein>
    <submittedName>
        <fullName evidence="7">YIP1 family protein</fullName>
    </submittedName>
</protein>
<keyword evidence="8" id="KW-1185">Reference proteome</keyword>
<feature type="transmembrane region" description="Helical" evidence="5">
    <location>
        <begin position="69"/>
        <end position="92"/>
    </location>
</feature>
<comment type="subcellular location">
    <subcellularLocation>
        <location evidence="1">Membrane</location>
        <topology evidence="1">Multi-pass membrane protein</topology>
    </subcellularLocation>
</comment>
<dbReference type="InterPro" id="IPR006977">
    <property type="entry name" value="Yip1_dom"/>
</dbReference>
<evidence type="ECO:0000256" key="2">
    <source>
        <dbReference type="ARBA" id="ARBA00022692"/>
    </source>
</evidence>
<sequence>MSQKLEESNNKIAINSVFETIWLKPTASLKFIIRNYPRKYVTVLLMLGGVVNSVDRASRIGMGDDMSLAAVLIISLGLGAGLGWISFYIYAYTLSITGNWLKGSSEPKEFRTIIAWSLVPSIAGLLLLIPEILFFGDEVFKSNVSNTSLSFNPAKLIFGAVELIFWLWSVVILVKGIKIIQKFSTGRALANMMLPVGIIMGVILFFLLLAQAVGA</sequence>
<dbReference type="Proteomes" id="UP001179363">
    <property type="component" value="Unassembled WGS sequence"/>
</dbReference>
<dbReference type="RefSeq" id="WP_236134062.1">
    <property type="nucleotide sequence ID" value="NZ_JAKGTH010000009.1"/>
</dbReference>
<feature type="transmembrane region" description="Helical" evidence="5">
    <location>
        <begin position="189"/>
        <end position="213"/>
    </location>
</feature>
<reference evidence="7" key="1">
    <citation type="submission" date="2022-01" db="EMBL/GenBank/DDBJ databases">
        <title>Gillisia lutea sp. nov., isolated from marine plastic residues from the Malvarosa beach (Valencia, Spain).</title>
        <authorList>
            <person name="Vidal-Verdu A."/>
            <person name="Molina-Menor E."/>
            <person name="Satari L."/>
            <person name="Pascual J."/>
            <person name="Pereto J."/>
            <person name="Porcar M."/>
        </authorList>
    </citation>
    <scope>NUCLEOTIDE SEQUENCE</scope>
    <source>
        <strain evidence="7">M10.2A</strain>
    </source>
</reference>
<evidence type="ECO:0000256" key="4">
    <source>
        <dbReference type="ARBA" id="ARBA00023136"/>
    </source>
</evidence>